<dbReference type="GO" id="GO:0032040">
    <property type="term" value="C:small-subunit processome"/>
    <property type="evidence" value="ECO:0007669"/>
    <property type="project" value="TreeGrafter"/>
</dbReference>
<feature type="domain" description="BP28 C-terminal" evidence="7">
    <location>
        <begin position="1841"/>
        <end position="2015"/>
    </location>
</feature>
<proteinExistence type="inferred from homology"/>
<evidence type="ECO:0000259" key="7">
    <source>
        <dbReference type="SMART" id="SM01036"/>
    </source>
</evidence>
<dbReference type="PANTHER" id="PTHR13457">
    <property type="entry name" value="BAP28"/>
    <property type="match status" value="1"/>
</dbReference>
<name>A0AAD2DZU1_9LAMI</name>
<dbReference type="GO" id="GO:0034455">
    <property type="term" value="C:t-UTP complex"/>
    <property type="evidence" value="ECO:0007669"/>
    <property type="project" value="TreeGrafter"/>
</dbReference>
<dbReference type="EMBL" id="OU503047">
    <property type="protein sequence ID" value="CAI9771819.1"/>
    <property type="molecule type" value="Genomic_DNA"/>
</dbReference>
<keyword evidence="9" id="KW-1185">Reference proteome</keyword>
<dbReference type="InterPro" id="IPR040191">
    <property type="entry name" value="UTP10"/>
</dbReference>
<dbReference type="InterPro" id="IPR022125">
    <property type="entry name" value="U3snoRNP10_N"/>
</dbReference>
<dbReference type="GO" id="GO:0045943">
    <property type="term" value="P:positive regulation of transcription by RNA polymerase I"/>
    <property type="evidence" value="ECO:0007669"/>
    <property type="project" value="TreeGrafter"/>
</dbReference>
<comment type="subcellular location">
    <subcellularLocation>
        <location evidence="1">Nucleus</location>
        <location evidence="1">Nucleolus</location>
    </subcellularLocation>
</comment>
<dbReference type="InterPro" id="IPR012954">
    <property type="entry name" value="BP28_C_dom"/>
</dbReference>
<comment type="similarity">
    <text evidence="2">Belongs to the HEATR1/UTP10 family.</text>
</comment>
<protein>
    <recommendedName>
        <fullName evidence="7">BP28 C-terminal domain-containing protein</fullName>
    </recommendedName>
</protein>
<dbReference type="GO" id="GO:0030686">
    <property type="term" value="C:90S preribosome"/>
    <property type="evidence" value="ECO:0007669"/>
    <property type="project" value="TreeGrafter"/>
</dbReference>
<dbReference type="InterPro" id="IPR056384">
    <property type="entry name" value="ARM_At3g06530"/>
</dbReference>
<dbReference type="Proteomes" id="UP000834106">
    <property type="component" value="Chromosome 12"/>
</dbReference>
<dbReference type="PANTHER" id="PTHR13457:SF1">
    <property type="entry name" value="HEAT REPEAT-CONTAINING PROTEIN 1"/>
    <property type="match status" value="1"/>
</dbReference>
<evidence type="ECO:0000256" key="3">
    <source>
        <dbReference type="ARBA" id="ARBA00022517"/>
    </source>
</evidence>
<keyword evidence="4" id="KW-0698">rRNA processing</keyword>
<dbReference type="Pfam" id="PF12397">
    <property type="entry name" value="U3snoRNP10"/>
    <property type="match status" value="1"/>
</dbReference>
<dbReference type="Pfam" id="PF23243">
    <property type="entry name" value="HEAT_HEATR1"/>
    <property type="match status" value="1"/>
</dbReference>
<evidence type="ECO:0000313" key="9">
    <source>
        <dbReference type="Proteomes" id="UP000834106"/>
    </source>
</evidence>
<dbReference type="InterPro" id="IPR016024">
    <property type="entry name" value="ARM-type_fold"/>
</dbReference>
<dbReference type="GO" id="GO:0030515">
    <property type="term" value="F:snoRNA binding"/>
    <property type="evidence" value="ECO:0007669"/>
    <property type="project" value="TreeGrafter"/>
</dbReference>
<keyword evidence="5" id="KW-0539">Nucleus</keyword>
<organism evidence="8 9">
    <name type="scientific">Fraxinus pennsylvanica</name>
    <dbReference type="NCBI Taxonomy" id="56036"/>
    <lineage>
        <taxon>Eukaryota</taxon>
        <taxon>Viridiplantae</taxon>
        <taxon>Streptophyta</taxon>
        <taxon>Embryophyta</taxon>
        <taxon>Tracheophyta</taxon>
        <taxon>Spermatophyta</taxon>
        <taxon>Magnoliopsida</taxon>
        <taxon>eudicotyledons</taxon>
        <taxon>Gunneridae</taxon>
        <taxon>Pentapetalae</taxon>
        <taxon>asterids</taxon>
        <taxon>lamiids</taxon>
        <taxon>Lamiales</taxon>
        <taxon>Oleaceae</taxon>
        <taxon>Oleeae</taxon>
        <taxon>Fraxinus</taxon>
    </lineage>
</organism>
<dbReference type="Pfam" id="PF08146">
    <property type="entry name" value="BP28CT"/>
    <property type="match status" value="1"/>
</dbReference>
<keyword evidence="6" id="KW-0687">Ribonucleoprotein</keyword>
<sequence>MAGNSISAQLQALKSLSNVHADSEPLKKPFTRPSLIFDPKEAADIDLDAILNIALSGLEVLIDKEERFRNYRNDLFSYKSKELDRELLGIEDNDGINASISSYLRLLSGYLELSSALNTLEYLIRRYKVHLYNTEELILCALPYHETHVFVQIVQLINPGNSRWKFLDGVKTSGAPLPRLVIVQQCIRDMGVLEAICNYATPMKKIHPSKVVTGFCTAVIFEVLRVVTIDSDVVKRILPYLNSGLQPGAKGSNQKAGALIIVTLLAQKVALSPNVVKSLMRSIADIVRADVNESADLQCVRMSFMALINFVQLQSVLIIPRKTLDVLTEIRDITGILLGLTKDYNIDKFLAVFLNSLLEHSFSDDLCHSTLLSMIETIPLKSQVNHIVSKMLNSCTRISFDKKDWASSESGSHARKILDSVHKHYQFESGAAIHRFLKEAKMKSKNDSSSYDILCKIFDGILHLSNGISDLKFLFALEHPEVEVRRLVLSSLDVDGIMRERAAGSKKFVAIQDAILRQLYDDDLSVVLAVLNLKNLSEIISSSLLIEALQHVLQRCSEILLASSLNNTSLPCNAAVLCLQLLITSFKDLEEHASSLAMLIFPLILIHPKTWRLNLKALELAKELKWSLYSNLVDLSGQHKKLDPGRISSVNMGNISRLADTFLLNPEEYVPWLAKCYNAQMQSKKLFFSILLQSLMVSEIDFEQLSVLFDSCFPILRKEWGMLESVGISSEQSNERILDEDCIRILEHVSDTNIKDPNVEILTRLFWRLLEAFIATAPEDTSLDKKGKWLCMLQDLFFFFASNSKDIFKKHVEYLVTKCKISPLQMMLKLFTEEGVPSAVQAESLCSFSNLCSQTDEGSSLQLLAEFPAILVPLSSDSQNVRVAAMSCIEELSKVWSRTSDSRSNSGNDGVWLHFLGDLLDLLVQQKKLILSDRNLLASFFTSLLSSSAHSLLVQHAIGNRFDQPTKDEILVFMLSYTLGLSACAKLKIFSLLKGLGSKIMCVAGVRSLLNDLLERRHQYHLANNRVCDKLSKIEVDILCLLLESCSRHTSSYRGHDFEDPISKVLQLNGIYTEDSAVVEPCITTLKNLSSSSYGDMRTETQEFIFQNILILFRSAMGDIQNAAREALMRIHINSAMVGRVLNSILGQNHCSAGLAHGKKKRRTRTYQDPDPYNSIQHTENTLLLVSSLLDVLLLKKNIENRASLLGPLSKLLRMICMNNERLHKTTDQDTGNETSSAASQTFPDTAAYIQQTLLSTLEDISASLVNDIPEKDDFVQNFDLELLVNYARSTSDAITRNHIFSLLTILTKIIPDKVLDYTMDIITVMGESTVTQWDSYSQHVFEDLISAVVPCWISRTGNVDNFLQIFVTILPLVVEQRRLPIIVHILRTLGEADSLGSLLFLLLHSLVSRKSLFSLSSNPSLDHLTSIINRQWEYVFALQLCEQYSCTIWLPSVVLLLQKAGNSNLSEDMVLEILAAMQFISDKLRDPEIAYKLDSGEDLNNIQVTVGALMEQVVFHLQLIDSKRKHISLPSVIRKELKEYFHAVLKTVTKGLLPATYFSVIIHLLGQVDRSVRKKALGVLCETVKDSSTINAKIEKKGLVSSLRSLWLNLDETSLESFNNLCLEILKLVDSPDDDSSTSLKLAAVSALEVLANKFPSHDSVFSMCLGSVSRRICSDNSSVSSHCLRATGALINVLGPKALPELPGIMGCVVRKSHDVPSVAAETKRITDRTTGSSNLKDSFSMSILLTLEAVVNKLGGFLNPYLGDILGLIVLHPLYVSTTEPKLKLKADVVRKLITDKIPVRLLLPPVLGLYSDAAKSGESSLSIVFEMLGNLVNSMDRSSVGAYYMKIFDLCLLALDLRRQHPASIKNIIIVEKNVLSATVTLTMKLTETMFRPLFIKSIEWSSSDVEDSEYASGQTINRVISFYGLVNKLADNHRSLFVPYFKYLLDGCVQYLVRADDTKTGPVRKKKTKLHEASNNSEDRDVGLSLEMWHLRALILSSLQKCFLYDTGSLKFLDSSNFQVLLKPIVSQLVVDPPVSLELYPDIPSVKEVDDLLVACIGQMAVTAGSDLLWKPLNHEVLMQTRAENVRPRILGLRIVQYLVEKFKEEYLAFLPETIPFLGELLEDVELPVKSLAQEILKEMENLSVSRRHQAVSIANFVRFSAVV</sequence>
<reference evidence="8" key="1">
    <citation type="submission" date="2023-05" db="EMBL/GenBank/DDBJ databases">
        <authorList>
            <person name="Huff M."/>
        </authorList>
    </citation>
    <scope>NUCLEOTIDE SEQUENCE</scope>
</reference>
<evidence type="ECO:0000256" key="4">
    <source>
        <dbReference type="ARBA" id="ARBA00022552"/>
    </source>
</evidence>
<accession>A0AAD2DZU1</accession>
<evidence type="ECO:0000256" key="5">
    <source>
        <dbReference type="ARBA" id="ARBA00023242"/>
    </source>
</evidence>
<dbReference type="GO" id="GO:0000462">
    <property type="term" value="P:maturation of SSU-rRNA from tricistronic rRNA transcript (SSU-rRNA, 5.8S rRNA, LSU-rRNA)"/>
    <property type="evidence" value="ECO:0007669"/>
    <property type="project" value="TreeGrafter"/>
</dbReference>
<evidence type="ECO:0000256" key="2">
    <source>
        <dbReference type="ARBA" id="ARBA00010559"/>
    </source>
</evidence>
<dbReference type="InterPro" id="IPR056473">
    <property type="entry name" value="HEAT_Utp10/HEAT1"/>
</dbReference>
<dbReference type="Pfam" id="PF24477">
    <property type="entry name" value="ARM_At3g06530"/>
    <property type="match status" value="1"/>
</dbReference>
<evidence type="ECO:0000256" key="1">
    <source>
        <dbReference type="ARBA" id="ARBA00004604"/>
    </source>
</evidence>
<evidence type="ECO:0000313" key="8">
    <source>
        <dbReference type="EMBL" id="CAI9771819.1"/>
    </source>
</evidence>
<keyword evidence="3" id="KW-0690">Ribosome biogenesis</keyword>
<evidence type="ECO:0000256" key="6">
    <source>
        <dbReference type="ARBA" id="ARBA00023274"/>
    </source>
</evidence>
<gene>
    <name evidence="8" type="ORF">FPE_LOCUS19249</name>
</gene>
<dbReference type="SUPFAM" id="SSF48371">
    <property type="entry name" value="ARM repeat"/>
    <property type="match status" value="3"/>
</dbReference>
<dbReference type="SMART" id="SM01036">
    <property type="entry name" value="BP28CT"/>
    <property type="match status" value="1"/>
</dbReference>